<dbReference type="RefSeq" id="WP_148381634.1">
    <property type="nucleotide sequence ID" value="NZ_VSKN01000038.1"/>
</dbReference>
<evidence type="ECO:0000256" key="1">
    <source>
        <dbReference type="SAM" id="Phobius"/>
    </source>
</evidence>
<accession>A0ABY3M719</accession>
<keyword evidence="1" id="KW-0812">Transmembrane</keyword>
<evidence type="ECO:0008006" key="4">
    <source>
        <dbReference type="Google" id="ProtNLM"/>
    </source>
</evidence>
<protein>
    <recommendedName>
        <fullName evidence="4">DUF4236 domain-containing protein</fullName>
    </recommendedName>
</protein>
<proteinExistence type="predicted"/>
<dbReference type="Proteomes" id="UP000323621">
    <property type="component" value="Unassembled WGS sequence"/>
</dbReference>
<feature type="transmembrane region" description="Helical" evidence="1">
    <location>
        <begin position="120"/>
        <end position="141"/>
    </location>
</feature>
<comment type="caution">
    <text evidence="2">The sequence shown here is derived from an EMBL/GenBank/DDBJ whole genome shotgun (WGS) entry which is preliminary data.</text>
</comment>
<dbReference type="EMBL" id="VSKN01000038">
    <property type="protein sequence ID" value="TYC08174.1"/>
    <property type="molecule type" value="Genomic_DNA"/>
</dbReference>
<keyword evidence="1" id="KW-1133">Transmembrane helix</keyword>
<evidence type="ECO:0000313" key="3">
    <source>
        <dbReference type="Proteomes" id="UP000323621"/>
    </source>
</evidence>
<organism evidence="2 3">
    <name type="scientific">Bizionia gelidisalsuginis</name>
    <dbReference type="NCBI Taxonomy" id="291188"/>
    <lineage>
        <taxon>Bacteria</taxon>
        <taxon>Pseudomonadati</taxon>
        <taxon>Bacteroidota</taxon>
        <taxon>Flavobacteriia</taxon>
        <taxon>Flavobacteriales</taxon>
        <taxon>Flavobacteriaceae</taxon>
        <taxon>Bizionia</taxon>
    </lineage>
</organism>
<reference evidence="2 3" key="1">
    <citation type="submission" date="2019-08" db="EMBL/GenBank/DDBJ databases">
        <title>Genomes of Antarctic Bizionia species.</title>
        <authorList>
            <person name="Bowman J.P."/>
        </authorList>
    </citation>
    <scope>NUCLEOTIDE SEQUENCE [LARGE SCALE GENOMIC DNA]</scope>
    <source>
        <strain evidence="2 3">IC164</strain>
    </source>
</reference>
<feature type="transmembrane region" description="Helical" evidence="1">
    <location>
        <begin position="147"/>
        <end position="166"/>
    </location>
</feature>
<name>A0ABY3M719_9FLAO</name>
<keyword evidence="3" id="KW-1185">Reference proteome</keyword>
<gene>
    <name evidence="2" type="ORF">ES677_14555</name>
</gene>
<sequence length="174" mass="19729">MSEKNTPPKKRIEYHGKNVRVSRTGGVSATKTIAKDGYGATINTNHGVRLHKKLFKGARMGFQRGNFQFIGRYNSGPFNFNISKGGVSTSIKNKRGSYNLMKPNYSSFKLGGVQVRGKNAATLQLIFLGFSLLVNIFKFLWYISTSILWFMFLSLKWIVDFLIGFYKGYKENSQ</sequence>
<evidence type="ECO:0000313" key="2">
    <source>
        <dbReference type="EMBL" id="TYC08174.1"/>
    </source>
</evidence>
<keyword evidence="1" id="KW-0472">Membrane</keyword>